<dbReference type="EMBL" id="JXTB01000179">
    <property type="protein sequence ID" value="PON55764.1"/>
    <property type="molecule type" value="Genomic_DNA"/>
</dbReference>
<dbReference type="Proteomes" id="UP000237105">
    <property type="component" value="Unassembled WGS sequence"/>
</dbReference>
<keyword evidence="2" id="KW-1185">Reference proteome</keyword>
<accession>A0A2P5C455</accession>
<protein>
    <submittedName>
        <fullName evidence="1">Uncharacterized protein</fullName>
    </submittedName>
</protein>
<evidence type="ECO:0000313" key="2">
    <source>
        <dbReference type="Proteomes" id="UP000237105"/>
    </source>
</evidence>
<proteinExistence type="predicted"/>
<evidence type="ECO:0000313" key="1">
    <source>
        <dbReference type="EMBL" id="PON55764.1"/>
    </source>
</evidence>
<sequence length="36" mass="4133">TVVIKEPSWDRYGIVSRRVGLAGLEKGRLDNSTRRF</sequence>
<name>A0A2P5C455_PARAD</name>
<gene>
    <name evidence="1" type="ORF">PanWU01x14_185730</name>
</gene>
<comment type="caution">
    <text evidence="1">The sequence shown here is derived from an EMBL/GenBank/DDBJ whole genome shotgun (WGS) entry which is preliminary data.</text>
</comment>
<reference evidence="2" key="1">
    <citation type="submission" date="2016-06" db="EMBL/GenBank/DDBJ databases">
        <title>Parallel loss of symbiosis genes in relatives of nitrogen-fixing non-legume Parasponia.</title>
        <authorList>
            <person name="Van Velzen R."/>
            <person name="Holmer R."/>
            <person name="Bu F."/>
            <person name="Rutten L."/>
            <person name="Van Zeijl A."/>
            <person name="Liu W."/>
            <person name="Santuari L."/>
            <person name="Cao Q."/>
            <person name="Sharma T."/>
            <person name="Shen D."/>
            <person name="Roswanjaya Y."/>
            <person name="Wardhani T."/>
            <person name="Kalhor M.S."/>
            <person name="Jansen J."/>
            <person name="Van den Hoogen J."/>
            <person name="Gungor B."/>
            <person name="Hartog M."/>
            <person name="Hontelez J."/>
            <person name="Verver J."/>
            <person name="Yang W.-C."/>
            <person name="Schijlen E."/>
            <person name="Repin R."/>
            <person name="Schilthuizen M."/>
            <person name="Schranz E."/>
            <person name="Heidstra R."/>
            <person name="Miyata K."/>
            <person name="Fedorova E."/>
            <person name="Kohlen W."/>
            <person name="Bisseling T."/>
            <person name="Smit S."/>
            <person name="Geurts R."/>
        </authorList>
    </citation>
    <scope>NUCLEOTIDE SEQUENCE [LARGE SCALE GENOMIC DNA]</scope>
    <source>
        <strain evidence="2">cv. WU1-14</strain>
    </source>
</reference>
<dbReference type="AlphaFoldDB" id="A0A2P5C455"/>
<organism evidence="1 2">
    <name type="scientific">Parasponia andersonii</name>
    <name type="common">Sponia andersonii</name>
    <dbReference type="NCBI Taxonomy" id="3476"/>
    <lineage>
        <taxon>Eukaryota</taxon>
        <taxon>Viridiplantae</taxon>
        <taxon>Streptophyta</taxon>
        <taxon>Embryophyta</taxon>
        <taxon>Tracheophyta</taxon>
        <taxon>Spermatophyta</taxon>
        <taxon>Magnoliopsida</taxon>
        <taxon>eudicotyledons</taxon>
        <taxon>Gunneridae</taxon>
        <taxon>Pentapetalae</taxon>
        <taxon>rosids</taxon>
        <taxon>fabids</taxon>
        <taxon>Rosales</taxon>
        <taxon>Cannabaceae</taxon>
        <taxon>Parasponia</taxon>
    </lineage>
</organism>
<dbReference type="OrthoDB" id="10585903at2759"/>
<feature type="non-terminal residue" evidence="1">
    <location>
        <position position="1"/>
    </location>
</feature>